<feature type="signal peptide" evidence="1">
    <location>
        <begin position="1"/>
        <end position="25"/>
    </location>
</feature>
<accession>A0ABU8D4Q4</accession>
<gene>
    <name evidence="2" type="ORF">V2J18_15040</name>
</gene>
<evidence type="ECO:0000256" key="1">
    <source>
        <dbReference type="SAM" id="SignalP"/>
    </source>
</evidence>
<evidence type="ECO:0000313" key="2">
    <source>
        <dbReference type="EMBL" id="MEI2455981.1"/>
    </source>
</evidence>
<protein>
    <recommendedName>
        <fullName evidence="4">DUF1579 domain-containing protein</fullName>
    </recommendedName>
</protein>
<sequence>MQCKGSKWIGSACLAIALLAPNAIAQQPPRQGVARALPGDGQQDFDWEIGVWRTELRRLANPLSGSQEWLDYSGTSVVRKVMGGRGNLVELRVQGAAGQIEGVNLRLYNPQVRQWNLHYASLRNGVLTSPIHGGFRQGRGEFYGQEDLDGKAVLVRFVITRIAANTARFEQAYSQDGGRSWEVNWIATDTRIGGGEGGR</sequence>
<dbReference type="Proteomes" id="UP001387215">
    <property type="component" value="Unassembled WGS sequence"/>
</dbReference>
<proteinExistence type="predicted"/>
<reference evidence="2 3" key="1">
    <citation type="submission" date="2024-02" db="EMBL/GenBank/DDBJ databases">
        <title>Lysobacter Genome Sequencing and Mining.</title>
        <authorList>
            <person name="Bierman J."/>
            <person name="Walker M.C."/>
        </authorList>
    </citation>
    <scope>NUCLEOTIDE SEQUENCE [LARGE SCALE GENOMIC DNA]</scope>
    <source>
        <strain evidence="2 3">PB6250</strain>
    </source>
</reference>
<keyword evidence="1" id="KW-0732">Signal</keyword>
<dbReference type="RefSeq" id="WP_064746952.1">
    <property type="nucleotide sequence ID" value="NZ_JBANDL010000002.1"/>
</dbReference>
<organism evidence="2 3">
    <name type="scientific">Lysobacter firmicutimachus</name>
    <dbReference type="NCBI Taxonomy" id="1792846"/>
    <lineage>
        <taxon>Bacteria</taxon>
        <taxon>Pseudomonadati</taxon>
        <taxon>Pseudomonadota</taxon>
        <taxon>Gammaproteobacteria</taxon>
        <taxon>Lysobacterales</taxon>
        <taxon>Lysobacteraceae</taxon>
        <taxon>Lysobacter</taxon>
    </lineage>
</organism>
<evidence type="ECO:0000313" key="3">
    <source>
        <dbReference type="Proteomes" id="UP001387215"/>
    </source>
</evidence>
<feature type="chain" id="PRO_5047299537" description="DUF1579 domain-containing protein" evidence="1">
    <location>
        <begin position="26"/>
        <end position="199"/>
    </location>
</feature>
<evidence type="ECO:0008006" key="4">
    <source>
        <dbReference type="Google" id="ProtNLM"/>
    </source>
</evidence>
<dbReference type="EMBL" id="JBANDL010000002">
    <property type="protein sequence ID" value="MEI2455981.1"/>
    <property type="molecule type" value="Genomic_DNA"/>
</dbReference>
<comment type="caution">
    <text evidence="2">The sequence shown here is derived from an EMBL/GenBank/DDBJ whole genome shotgun (WGS) entry which is preliminary data.</text>
</comment>
<name>A0ABU8D4Q4_9GAMM</name>
<keyword evidence="3" id="KW-1185">Reference proteome</keyword>